<evidence type="ECO:0000256" key="1">
    <source>
        <dbReference type="SAM" id="MobiDB-lite"/>
    </source>
</evidence>
<organism evidence="3 4">
    <name type="scientific">Zoarces viviparus</name>
    <name type="common">Viviparous eelpout</name>
    <name type="synonym">Blennius viviparus</name>
    <dbReference type="NCBI Taxonomy" id="48416"/>
    <lineage>
        <taxon>Eukaryota</taxon>
        <taxon>Metazoa</taxon>
        <taxon>Chordata</taxon>
        <taxon>Craniata</taxon>
        <taxon>Vertebrata</taxon>
        <taxon>Euteleostomi</taxon>
        <taxon>Actinopterygii</taxon>
        <taxon>Neopterygii</taxon>
        <taxon>Teleostei</taxon>
        <taxon>Neoteleostei</taxon>
        <taxon>Acanthomorphata</taxon>
        <taxon>Eupercaria</taxon>
        <taxon>Perciformes</taxon>
        <taxon>Cottioidei</taxon>
        <taxon>Zoarcales</taxon>
        <taxon>Zoarcidae</taxon>
        <taxon>Zoarcinae</taxon>
        <taxon>Zoarces</taxon>
    </lineage>
</organism>
<protein>
    <submittedName>
        <fullName evidence="3">Uncharacterized protein</fullName>
    </submittedName>
</protein>
<feature type="region of interest" description="Disordered" evidence="1">
    <location>
        <begin position="59"/>
        <end position="113"/>
    </location>
</feature>
<keyword evidence="2" id="KW-0812">Transmembrane</keyword>
<dbReference type="AlphaFoldDB" id="A0AAW1EQM8"/>
<keyword evidence="4" id="KW-1185">Reference proteome</keyword>
<gene>
    <name evidence="3" type="ORF">VZT92_016936</name>
</gene>
<evidence type="ECO:0000256" key="2">
    <source>
        <dbReference type="SAM" id="Phobius"/>
    </source>
</evidence>
<reference evidence="3 4" key="1">
    <citation type="journal article" date="2024" name="Genome Biol. Evol.">
        <title>Chromosome-level genome assembly of the viviparous eelpout Zoarces viviparus.</title>
        <authorList>
            <person name="Fuhrmann N."/>
            <person name="Brasseur M.V."/>
            <person name="Bakowski C.E."/>
            <person name="Podsiadlowski L."/>
            <person name="Prost S."/>
            <person name="Krehenwinkel H."/>
            <person name="Mayer C."/>
        </authorList>
    </citation>
    <scope>NUCLEOTIDE SEQUENCE [LARGE SCALE GENOMIC DNA]</scope>
    <source>
        <strain evidence="3">NO-MEL_2022_Ind0_liver</strain>
    </source>
</reference>
<comment type="caution">
    <text evidence="3">The sequence shown here is derived from an EMBL/GenBank/DDBJ whole genome shotgun (WGS) entry which is preliminary data.</text>
</comment>
<feature type="transmembrane region" description="Helical" evidence="2">
    <location>
        <begin position="12"/>
        <end position="33"/>
    </location>
</feature>
<evidence type="ECO:0000313" key="3">
    <source>
        <dbReference type="EMBL" id="KAK9524553.1"/>
    </source>
</evidence>
<sequence length="113" mass="12552">MRICFWQSDLLLFGQGLRLVAICLFAWGSLTSLRWRIRELARAAIFPALTLPAPHQPLAARRRPGVGGYRGPPPCPLTQGDGAPRMEGCRVEEGASEDGLKQLGEGQKNRWRK</sequence>
<name>A0AAW1EQM8_ZOAVI</name>
<dbReference type="EMBL" id="JBCEZU010000145">
    <property type="protein sequence ID" value="KAK9524553.1"/>
    <property type="molecule type" value="Genomic_DNA"/>
</dbReference>
<keyword evidence="2" id="KW-0472">Membrane</keyword>
<dbReference type="Proteomes" id="UP001488805">
    <property type="component" value="Unassembled WGS sequence"/>
</dbReference>
<keyword evidence="2" id="KW-1133">Transmembrane helix</keyword>
<accession>A0AAW1EQM8</accession>
<proteinExistence type="predicted"/>
<evidence type="ECO:0000313" key="4">
    <source>
        <dbReference type="Proteomes" id="UP001488805"/>
    </source>
</evidence>